<evidence type="ECO:0000313" key="1">
    <source>
        <dbReference type="EMBL" id="KRM95164.1"/>
    </source>
</evidence>
<dbReference type="Gene3D" id="3.40.50.300">
    <property type="entry name" value="P-loop containing nucleotide triphosphate hydrolases"/>
    <property type="match status" value="1"/>
</dbReference>
<dbReference type="Proteomes" id="UP000051015">
    <property type="component" value="Unassembled WGS sequence"/>
</dbReference>
<dbReference type="RefSeq" id="WP_057876865.1">
    <property type="nucleotide sequence ID" value="NZ_AYZD01000033.1"/>
</dbReference>
<dbReference type="OrthoDB" id="9781848at2"/>
<gene>
    <name evidence="1" type="ORF">FC19_GL002259</name>
</gene>
<comment type="caution">
    <text evidence="1">The sequence shown here is derived from an EMBL/GenBank/DDBJ whole genome shotgun (WGS) entry which is preliminary data.</text>
</comment>
<keyword evidence="2" id="KW-1185">Reference proteome</keyword>
<proteinExistence type="predicted"/>
<dbReference type="AlphaFoldDB" id="A0A0R2D4R6"/>
<organism evidence="1 2">
    <name type="scientific">Liquorilactobacillus aquaticus DSM 21051</name>
    <dbReference type="NCBI Taxonomy" id="1423725"/>
    <lineage>
        <taxon>Bacteria</taxon>
        <taxon>Bacillati</taxon>
        <taxon>Bacillota</taxon>
        <taxon>Bacilli</taxon>
        <taxon>Lactobacillales</taxon>
        <taxon>Lactobacillaceae</taxon>
        <taxon>Liquorilactobacillus</taxon>
    </lineage>
</organism>
<reference evidence="1 2" key="1">
    <citation type="journal article" date="2015" name="Genome Announc.">
        <title>Expanding the biotechnology potential of lactobacilli through comparative genomics of 213 strains and associated genera.</title>
        <authorList>
            <person name="Sun Z."/>
            <person name="Harris H.M."/>
            <person name="McCann A."/>
            <person name="Guo C."/>
            <person name="Argimon S."/>
            <person name="Zhang W."/>
            <person name="Yang X."/>
            <person name="Jeffery I.B."/>
            <person name="Cooney J.C."/>
            <person name="Kagawa T.F."/>
            <person name="Liu W."/>
            <person name="Song Y."/>
            <person name="Salvetti E."/>
            <person name="Wrobel A."/>
            <person name="Rasinkangas P."/>
            <person name="Parkhill J."/>
            <person name="Rea M.C."/>
            <person name="O'Sullivan O."/>
            <person name="Ritari J."/>
            <person name="Douillard F.P."/>
            <person name="Paul Ross R."/>
            <person name="Yang R."/>
            <person name="Briner A.E."/>
            <person name="Felis G.E."/>
            <person name="de Vos W.M."/>
            <person name="Barrangou R."/>
            <person name="Klaenhammer T.R."/>
            <person name="Caufield P.W."/>
            <person name="Cui Y."/>
            <person name="Zhang H."/>
            <person name="O'Toole P.W."/>
        </authorList>
    </citation>
    <scope>NUCLEOTIDE SEQUENCE [LARGE SCALE GENOMIC DNA]</scope>
    <source>
        <strain evidence="1 2">DSM 21051</strain>
    </source>
</reference>
<dbReference type="Pfam" id="PF13671">
    <property type="entry name" value="AAA_33"/>
    <property type="match status" value="1"/>
</dbReference>
<dbReference type="SUPFAM" id="SSF52540">
    <property type="entry name" value="P-loop containing nucleoside triphosphate hydrolases"/>
    <property type="match status" value="1"/>
</dbReference>
<evidence type="ECO:0008006" key="3">
    <source>
        <dbReference type="Google" id="ProtNLM"/>
    </source>
</evidence>
<sequence>MQKIILLRGNSGSGKTTTARAVKEMLSPNALLLSQDVLRREMLAEPDHAKNKSISLLENIIDWGANNIDYVIVEGIFKKSVYKNILLAFKKKYGAKMLFFYFDTSFEETLARNSLKSAPFSRDLLMRWWQGKDLFENEDYVFTDQETPKQRLAIIKGFLD</sequence>
<dbReference type="STRING" id="1423725.FC19_GL002259"/>
<dbReference type="NCBIfam" id="NF005255">
    <property type="entry name" value="PRK06762.2-2"/>
    <property type="match status" value="1"/>
</dbReference>
<dbReference type="InterPro" id="IPR027417">
    <property type="entry name" value="P-loop_NTPase"/>
</dbReference>
<protein>
    <recommendedName>
        <fullName evidence="3">UDP-N-acetylglucosamine kinase</fullName>
    </recommendedName>
</protein>
<dbReference type="EMBL" id="AYZD01000033">
    <property type="protein sequence ID" value="KRM95164.1"/>
    <property type="molecule type" value="Genomic_DNA"/>
</dbReference>
<name>A0A0R2D4R6_9LACO</name>
<accession>A0A0R2D4R6</accession>
<dbReference type="PATRIC" id="fig|1423725.3.peg.2326"/>
<evidence type="ECO:0000313" key="2">
    <source>
        <dbReference type="Proteomes" id="UP000051015"/>
    </source>
</evidence>